<evidence type="ECO:0000256" key="1">
    <source>
        <dbReference type="SAM" id="MobiDB-lite"/>
    </source>
</evidence>
<keyword evidence="2" id="KW-1133">Transmembrane helix</keyword>
<comment type="caution">
    <text evidence="3">The sequence shown here is derived from an EMBL/GenBank/DDBJ whole genome shotgun (WGS) entry which is preliminary data.</text>
</comment>
<reference evidence="3 4" key="1">
    <citation type="submission" date="2020-07" db="EMBL/GenBank/DDBJ databases">
        <title>Genome of Haloechinothrix sp.</title>
        <authorList>
            <person name="Tang S.-K."/>
            <person name="Yang L."/>
            <person name="Zhu W.-Y."/>
        </authorList>
    </citation>
    <scope>NUCLEOTIDE SEQUENCE [LARGE SCALE GENOMIC DNA]</scope>
    <source>
        <strain evidence="3 4">YIM 98757</strain>
    </source>
</reference>
<evidence type="ECO:0000313" key="4">
    <source>
        <dbReference type="Proteomes" id="UP000582974"/>
    </source>
</evidence>
<dbReference type="EMBL" id="JACCKD010000002">
    <property type="protein sequence ID" value="MBA0125079.1"/>
    <property type="molecule type" value="Genomic_DNA"/>
</dbReference>
<accession>A0A838A934</accession>
<dbReference type="AlphaFoldDB" id="A0A838A934"/>
<feature type="transmembrane region" description="Helical" evidence="2">
    <location>
        <begin position="25"/>
        <end position="45"/>
    </location>
</feature>
<dbReference type="RefSeq" id="WP_180891926.1">
    <property type="nucleotide sequence ID" value="NZ_JACCKD010000002.1"/>
</dbReference>
<dbReference type="Proteomes" id="UP000582974">
    <property type="component" value="Unassembled WGS sequence"/>
</dbReference>
<proteinExistence type="predicted"/>
<keyword evidence="2" id="KW-0812">Transmembrane</keyword>
<protein>
    <submittedName>
        <fullName evidence="3">Uncharacterized protein</fullName>
    </submittedName>
</protein>
<name>A0A838A934_9PSEU</name>
<sequence>MTNPWIQPQDAQQSDSSTRRLQRRWPWIVGIIGAFLFGIAIGAAGSEPEPLADDAPAVQNRLAELDERADKLDERANSLDELESEVESRSHDLDERAEKIEEAELEIEEGTVPGDGVWVVGEDIEAGTYRGNAEGRDCYWARLSGTSGDFGDLITNGNSSGPTVVTIQDSDAAFETNRCGEWRKQ</sequence>
<keyword evidence="4" id="KW-1185">Reference proteome</keyword>
<evidence type="ECO:0000256" key="2">
    <source>
        <dbReference type="SAM" id="Phobius"/>
    </source>
</evidence>
<feature type="region of interest" description="Disordered" evidence="1">
    <location>
        <begin position="74"/>
        <end position="96"/>
    </location>
</feature>
<keyword evidence="2" id="KW-0472">Membrane</keyword>
<organism evidence="3 4">
    <name type="scientific">Haloechinothrix aidingensis</name>
    <dbReference type="NCBI Taxonomy" id="2752311"/>
    <lineage>
        <taxon>Bacteria</taxon>
        <taxon>Bacillati</taxon>
        <taxon>Actinomycetota</taxon>
        <taxon>Actinomycetes</taxon>
        <taxon>Pseudonocardiales</taxon>
        <taxon>Pseudonocardiaceae</taxon>
        <taxon>Haloechinothrix</taxon>
    </lineage>
</organism>
<evidence type="ECO:0000313" key="3">
    <source>
        <dbReference type="EMBL" id="MBA0125079.1"/>
    </source>
</evidence>
<feature type="compositionally biased region" description="Basic and acidic residues" evidence="1">
    <location>
        <begin position="86"/>
        <end position="96"/>
    </location>
</feature>
<gene>
    <name evidence="3" type="ORF">H0B56_05940</name>
</gene>